<feature type="domain" description="Pre-mRNA-splicing factor SLU7" evidence="11">
    <location>
        <begin position="164"/>
        <end position="421"/>
    </location>
</feature>
<evidence type="ECO:0000256" key="6">
    <source>
        <dbReference type="ARBA" id="ARBA00023187"/>
    </source>
</evidence>
<organism evidence="12 13">
    <name type="scientific">Elysia chlorotica</name>
    <name type="common">Eastern emerald elysia</name>
    <name type="synonym">Sea slug</name>
    <dbReference type="NCBI Taxonomy" id="188477"/>
    <lineage>
        <taxon>Eukaryota</taxon>
        <taxon>Metazoa</taxon>
        <taxon>Spiralia</taxon>
        <taxon>Lophotrochozoa</taxon>
        <taxon>Mollusca</taxon>
        <taxon>Gastropoda</taxon>
        <taxon>Heterobranchia</taxon>
        <taxon>Euthyneura</taxon>
        <taxon>Panpulmonata</taxon>
        <taxon>Sacoglossa</taxon>
        <taxon>Placobranchoidea</taxon>
        <taxon>Plakobranchidae</taxon>
        <taxon>Elysia</taxon>
    </lineage>
</organism>
<feature type="region of interest" description="Disordered" evidence="10">
    <location>
        <begin position="463"/>
        <end position="566"/>
    </location>
</feature>
<comment type="caution">
    <text evidence="12">The sequence shown here is derived from an EMBL/GenBank/DDBJ whole genome shotgun (WGS) entry which is preliminary data.</text>
</comment>
<comment type="similarity">
    <text evidence="2 8">Belongs to the SLU7 family.</text>
</comment>
<dbReference type="GO" id="GO:0005681">
    <property type="term" value="C:spliceosomal complex"/>
    <property type="evidence" value="ECO:0007669"/>
    <property type="project" value="UniProtKB-UniRule"/>
</dbReference>
<feature type="compositionally biased region" description="Basic and acidic residues" evidence="10">
    <location>
        <begin position="19"/>
        <end position="47"/>
    </location>
</feature>
<keyword evidence="9" id="KW-0175">Coiled coil</keyword>
<sequence length="603" mass="70165">MSFQLNLPPSAVARKFKAKKEEEGDDEPRKQSREEWKKERELEEMRKAGTAPAMKDEEGKDINPHIPQYIMQAPWYFGSETATLKHQRPQDEKIPEFAPLNVSYKKGLKEGPIAVKYRKGACENCGAMTHKKRDCLERPRKIGAKFTGSNIAPDEHLVPVLKQSFEGKRDQWNIFDADEHQRKIQEDYRNIEEAKRALKEKTLEESLMVADSDAKETKTEEDGEEDKYYAEEMDMPGQKFETKQRITVRNLRIREDTAKYLYNLDINSAYYDPKTRSMRENPLKNTSKEDITELKFGGDNFVRYSGDSQEMAKRQLFAWEAYERGTDIHLQADPTKLELLHKEFERRKGDFKQSAKDSILEKYGGQEHLNAPPKQLLLAQTEDYVEYSRTGSVIKGQEKAAVKSRYEEDVLNNNHTTVWGSFWRDGRWGYACCHSFLRESYCTGEAGKEAEQESCLLPIASSSKAEEPQTLLEEHKKKLKEKEKKRKRREKRRKRKKRKQSKKKSANSSDESSSSSSSSSSSDSSSEEEEEKESEEARKERLIKEALAAQKEQDRKMTQLLSMDERKRPYNSMIEVRAPTDEEMEAFRLKQRRMEDPMANFLG</sequence>
<keyword evidence="7 8" id="KW-0539">Nucleus</keyword>
<evidence type="ECO:0000256" key="1">
    <source>
        <dbReference type="ARBA" id="ARBA00004123"/>
    </source>
</evidence>
<feature type="compositionally biased region" description="Basic and acidic residues" evidence="10">
    <location>
        <begin position="551"/>
        <end position="566"/>
    </location>
</feature>
<dbReference type="PANTHER" id="PTHR12942">
    <property type="entry name" value="STEP II SPLICING FACTOR SLU7"/>
    <property type="match status" value="1"/>
</dbReference>
<gene>
    <name evidence="12" type="ORF">EGW08_005189</name>
</gene>
<name>A0A3S1BFD5_ELYCH</name>
<dbReference type="OrthoDB" id="249612at2759"/>
<evidence type="ECO:0000256" key="7">
    <source>
        <dbReference type="ARBA" id="ARBA00023242"/>
    </source>
</evidence>
<dbReference type="EMBL" id="RQTK01000121">
    <property type="protein sequence ID" value="RUS87036.1"/>
    <property type="molecule type" value="Genomic_DNA"/>
</dbReference>
<dbReference type="AlphaFoldDB" id="A0A3S1BFD5"/>
<reference evidence="12 13" key="1">
    <citation type="submission" date="2019-01" db="EMBL/GenBank/DDBJ databases">
        <title>A draft genome assembly of the solar-powered sea slug Elysia chlorotica.</title>
        <authorList>
            <person name="Cai H."/>
            <person name="Li Q."/>
            <person name="Fang X."/>
            <person name="Li J."/>
            <person name="Curtis N.E."/>
            <person name="Altenburger A."/>
            <person name="Shibata T."/>
            <person name="Feng M."/>
            <person name="Maeda T."/>
            <person name="Schwartz J.A."/>
            <person name="Shigenobu S."/>
            <person name="Lundholm N."/>
            <person name="Nishiyama T."/>
            <person name="Yang H."/>
            <person name="Hasebe M."/>
            <person name="Li S."/>
            <person name="Pierce S.K."/>
            <person name="Wang J."/>
        </authorList>
    </citation>
    <scope>NUCLEOTIDE SEQUENCE [LARGE SCALE GENOMIC DNA]</scope>
    <source>
        <strain evidence="12">EC2010</strain>
        <tissue evidence="12">Whole organism of an adult</tissue>
    </source>
</reference>
<dbReference type="GO" id="GO:0030628">
    <property type="term" value="F:pre-mRNA 3'-splice site binding"/>
    <property type="evidence" value="ECO:0007669"/>
    <property type="project" value="UniProtKB-UniRule"/>
</dbReference>
<evidence type="ECO:0000256" key="4">
    <source>
        <dbReference type="ARBA" id="ARBA00022664"/>
    </source>
</evidence>
<feature type="compositionally biased region" description="Basic and acidic residues" evidence="10">
    <location>
        <begin position="535"/>
        <end position="544"/>
    </location>
</feature>
<accession>A0A3S1BFD5</accession>
<evidence type="ECO:0000256" key="2">
    <source>
        <dbReference type="ARBA" id="ARBA00007203"/>
    </source>
</evidence>
<dbReference type="Pfam" id="PF11708">
    <property type="entry name" value="Slu7"/>
    <property type="match status" value="1"/>
</dbReference>
<proteinExistence type="inferred from homology"/>
<evidence type="ECO:0000256" key="9">
    <source>
        <dbReference type="SAM" id="Coils"/>
    </source>
</evidence>
<dbReference type="InterPro" id="IPR039974">
    <property type="entry name" value="Splicing_factor_SLU7"/>
</dbReference>
<keyword evidence="13" id="KW-1185">Reference proteome</keyword>
<feature type="compositionally biased region" description="Basic and acidic residues" evidence="10">
    <location>
        <begin position="464"/>
        <end position="482"/>
    </location>
</feature>
<comment type="subunit">
    <text evidence="8">Associated with the spliceosome.</text>
</comment>
<feature type="compositionally biased region" description="Low complexity" evidence="10">
    <location>
        <begin position="506"/>
        <end position="524"/>
    </location>
</feature>
<feature type="compositionally biased region" description="Basic residues" evidence="10">
    <location>
        <begin position="483"/>
        <end position="505"/>
    </location>
</feature>
<dbReference type="STRING" id="188477.A0A3S1BFD5"/>
<evidence type="ECO:0000259" key="11">
    <source>
        <dbReference type="Pfam" id="PF11708"/>
    </source>
</evidence>
<keyword evidence="5 8" id="KW-0747">Spliceosome</keyword>
<dbReference type="Proteomes" id="UP000271974">
    <property type="component" value="Unassembled WGS sequence"/>
</dbReference>
<dbReference type="PANTHER" id="PTHR12942:SF2">
    <property type="entry name" value="PRE-MRNA-SPLICING FACTOR SLU7"/>
    <property type="match status" value="1"/>
</dbReference>
<feature type="compositionally biased region" description="Acidic residues" evidence="10">
    <location>
        <begin position="525"/>
        <end position="534"/>
    </location>
</feature>
<evidence type="ECO:0000256" key="8">
    <source>
        <dbReference type="RuleBase" id="RU367071"/>
    </source>
</evidence>
<feature type="coiled-coil region" evidence="9">
    <location>
        <begin position="177"/>
        <end position="204"/>
    </location>
</feature>
<dbReference type="InterPro" id="IPR021715">
    <property type="entry name" value="Slu7_dom"/>
</dbReference>
<keyword evidence="4 8" id="KW-0507">mRNA processing</keyword>
<comment type="function">
    <text evidence="8">Involved in pre-mRNA splicing.</text>
</comment>
<evidence type="ECO:0000313" key="13">
    <source>
        <dbReference type="Proteomes" id="UP000271974"/>
    </source>
</evidence>
<evidence type="ECO:0000256" key="5">
    <source>
        <dbReference type="ARBA" id="ARBA00022728"/>
    </source>
</evidence>
<feature type="region of interest" description="Disordered" evidence="10">
    <location>
        <begin position="1"/>
        <end position="62"/>
    </location>
</feature>
<comment type="subcellular location">
    <subcellularLocation>
        <location evidence="1 8">Nucleus</location>
    </subcellularLocation>
</comment>
<evidence type="ECO:0000313" key="12">
    <source>
        <dbReference type="EMBL" id="RUS87036.1"/>
    </source>
</evidence>
<keyword evidence="6 8" id="KW-0508">mRNA splicing</keyword>
<evidence type="ECO:0000256" key="3">
    <source>
        <dbReference type="ARBA" id="ARBA00021377"/>
    </source>
</evidence>
<protein>
    <recommendedName>
        <fullName evidence="3 8">Pre-mRNA-splicing factor SLU7</fullName>
    </recommendedName>
</protein>
<evidence type="ECO:0000256" key="10">
    <source>
        <dbReference type="SAM" id="MobiDB-lite"/>
    </source>
</evidence>
<dbReference type="GO" id="GO:0000398">
    <property type="term" value="P:mRNA splicing, via spliceosome"/>
    <property type="evidence" value="ECO:0007669"/>
    <property type="project" value="UniProtKB-UniRule"/>
</dbReference>